<dbReference type="AlphaFoldDB" id="A0A560D1W3"/>
<comment type="caution">
    <text evidence="1">The sequence shown here is derived from an EMBL/GenBank/DDBJ whole genome shotgun (WGS) entry which is preliminary data.</text>
</comment>
<sequence length="94" mass="9926">MKRFWTAIAAKSRMFKDPDSIHDASLGAVAPCPSGNDDCVCLDANGRNSQGGMTGLQTLSIRINGSSAEAFSEMADTSKCGKMVPFPALNGRSR</sequence>
<evidence type="ECO:0000313" key="2">
    <source>
        <dbReference type="Proteomes" id="UP000319949"/>
    </source>
</evidence>
<dbReference type="Proteomes" id="UP000319949">
    <property type="component" value="Unassembled WGS sequence"/>
</dbReference>
<dbReference type="RefSeq" id="WP_145669813.1">
    <property type="nucleotide sequence ID" value="NZ_LVEM01000006.1"/>
</dbReference>
<dbReference type="EMBL" id="VITK01000014">
    <property type="protein sequence ID" value="TWA91093.1"/>
    <property type="molecule type" value="Genomic_DNA"/>
</dbReference>
<reference evidence="1 2" key="1">
    <citation type="submission" date="2019-06" db="EMBL/GenBank/DDBJ databases">
        <title>Genomic Encyclopedia of Type Strains, Phase IV (KMG-V): Genome sequencing to study the core and pangenomes of soil and plant-associated prokaryotes.</title>
        <authorList>
            <person name="Whitman W."/>
        </authorList>
    </citation>
    <scope>NUCLEOTIDE SEQUENCE [LARGE SCALE GENOMIC DNA]</scope>
    <source>
        <strain evidence="1 2">BR 510</strain>
    </source>
</reference>
<protein>
    <submittedName>
        <fullName evidence="1">Uncharacterized protein</fullName>
    </submittedName>
</protein>
<proteinExistence type="predicted"/>
<keyword evidence="2" id="KW-1185">Reference proteome</keyword>
<accession>A0A560D1W3</accession>
<name>A0A560D1W3_9BRAD</name>
<organism evidence="1 2">
    <name type="scientific">Bradyrhizobium stylosanthis</name>
    <dbReference type="NCBI Taxonomy" id="1803665"/>
    <lineage>
        <taxon>Bacteria</taxon>
        <taxon>Pseudomonadati</taxon>
        <taxon>Pseudomonadota</taxon>
        <taxon>Alphaproteobacteria</taxon>
        <taxon>Hyphomicrobiales</taxon>
        <taxon>Nitrobacteraceae</taxon>
        <taxon>Bradyrhizobium</taxon>
    </lineage>
</organism>
<gene>
    <name evidence="1" type="ORF">FBZ96_11491</name>
</gene>
<evidence type="ECO:0000313" key="1">
    <source>
        <dbReference type="EMBL" id="TWA91093.1"/>
    </source>
</evidence>